<dbReference type="STRING" id="76731.RD2015_3551"/>
<dbReference type="AlphaFoldDB" id="A0A0U3LSI6"/>
<sequence length="172" mass="18690">MLQLKVIDTADVPAVLALQAQCYAPQFHESADAFQAKLRATRGLHCSFLAVQGEQPLGYVVSLPVDDDQLPGLDAPEWAPARAPRTLYLHDLAVSPAGRAHKLGHKLVEQVLRRARDMGLQEVALVAVQDSGAYWQRLGFQDAAAPLSTALQDKLDSFGPDARLMRRSLVAA</sequence>
<dbReference type="RefSeq" id="WP_058936038.1">
    <property type="nucleotide sequence ID" value="NZ_CP013729.1"/>
</dbReference>
<reference evidence="3 4" key="1">
    <citation type="submission" date="2015-12" db="EMBL/GenBank/DDBJ databases">
        <title>Complete genome of Roseateles depolymerans KCTC 42856.</title>
        <authorList>
            <person name="Kim K.M."/>
        </authorList>
    </citation>
    <scope>NUCLEOTIDE SEQUENCE [LARGE SCALE GENOMIC DNA]</scope>
    <source>
        <strain evidence="3 4">KCTC 42856</strain>
    </source>
</reference>
<protein>
    <submittedName>
        <fullName evidence="3">Uncharacterized protein</fullName>
    </submittedName>
</protein>
<evidence type="ECO:0000256" key="1">
    <source>
        <dbReference type="ARBA" id="ARBA00022679"/>
    </source>
</evidence>
<dbReference type="PROSITE" id="PS51186">
    <property type="entry name" value="GNAT"/>
    <property type="match status" value="1"/>
</dbReference>
<evidence type="ECO:0000256" key="2">
    <source>
        <dbReference type="ARBA" id="ARBA00023315"/>
    </source>
</evidence>
<dbReference type="Proteomes" id="UP000060699">
    <property type="component" value="Chromosome"/>
</dbReference>
<keyword evidence="2" id="KW-0012">Acyltransferase</keyword>
<dbReference type="Pfam" id="PF00583">
    <property type="entry name" value="Acetyltransf_1"/>
    <property type="match status" value="1"/>
</dbReference>
<dbReference type="SUPFAM" id="SSF55729">
    <property type="entry name" value="Acyl-CoA N-acyltransferases (Nat)"/>
    <property type="match status" value="1"/>
</dbReference>
<name>A0A0U3LSI6_9BURK</name>
<accession>A0A0U3LSI6</accession>
<evidence type="ECO:0000313" key="3">
    <source>
        <dbReference type="EMBL" id="ALV08007.1"/>
    </source>
</evidence>
<dbReference type="KEGG" id="rdp:RD2015_3551"/>
<dbReference type="InterPro" id="IPR016181">
    <property type="entry name" value="Acyl_CoA_acyltransferase"/>
</dbReference>
<dbReference type="GO" id="GO:0016747">
    <property type="term" value="F:acyltransferase activity, transferring groups other than amino-acyl groups"/>
    <property type="evidence" value="ECO:0007669"/>
    <property type="project" value="InterPro"/>
</dbReference>
<keyword evidence="4" id="KW-1185">Reference proteome</keyword>
<organism evidence="3 4">
    <name type="scientific">Roseateles depolymerans</name>
    <dbReference type="NCBI Taxonomy" id="76731"/>
    <lineage>
        <taxon>Bacteria</taxon>
        <taxon>Pseudomonadati</taxon>
        <taxon>Pseudomonadota</taxon>
        <taxon>Betaproteobacteria</taxon>
        <taxon>Burkholderiales</taxon>
        <taxon>Sphaerotilaceae</taxon>
        <taxon>Roseateles</taxon>
    </lineage>
</organism>
<gene>
    <name evidence="3" type="ORF">RD2015_3551</name>
</gene>
<dbReference type="PANTHER" id="PTHR43877">
    <property type="entry name" value="AMINOALKYLPHOSPHONATE N-ACETYLTRANSFERASE-RELATED-RELATED"/>
    <property type="match status" value="1"/>
</dbReference>
<dbReference type="OrthoDB" id="359414at2"/>
<evidence type="ECO:0000313" key="4">
    <source>
        <dbReference type="Proteomes" id="UP000060699"/>
    </source>
</evidence>
<dbReference type="InterPro" id="IPR050832">
    <property type="entry name" value="Bact_Acetyltransf"/>
</dbReference>
<proteinExistence type="predicted"/>
<dbReference type="Gene3D" id="3.40.630.30">
    <property type="match status" value="1"/>
</dbReference>
<dbReference type="InterPro" id="IPR000182">
    <property type="entry name" value="GNAT_dom"/>
</dbReference>
<dbReference type="CDD" id="cd04301">
    <property type="entry name" value="NAT_SF"/>
    <property type="match status" value="1"/>
</dbReference>
<keyword evidence="1" id="KW-0808">Transferase</keyword>
<dbReference type="EMBL" id="CP013729">
    <property type="protein sequence ID" value="ALV08007.1"/>
    <property type="molecule type" value="Genomic_DNA"/>
</dbReference>